<dbReference type="SUPFAM" id="SSF54236">
    <property type="entry name" value="Ubiquitin-like"/>
    <property type="match status" value="1"/>
</dbReference>
<feature type="domain" description="Ubiquitin-like" evidence="1">
    <location>
        <begin position="79"/>
        <end position="107"/>
    </location>
</feature>
<sequence>MKTSSPHLDGVLHVDKIELSSIKIVSACSPSLKFHDTVLRNDMMLAPMEPTLSTGGVRWTLRIGTSDVRPCQVVHERDDVTPSTSVATIKEMIQDRTGQPADSQRML</sequence>
<dbReference type="AlphaFoldDB" id="A0A067BW71"/>
<protein>
    <recommendedName>
        <fullName evidence="1">Ubiquitin-like domain-containing protein</fullName>
    </recommendedName>
</protein>
<dbReference type="GeneID" id="24137747"/>
<gene>
    <name evidence="2" type="ORF">SPRG_16090</name>
</gene>
<accession>A0A067BW71</accession>
<dbReference type="InterPro" id="IPR029071">
    <property type="entry name" value="Ubiquitin-like_domsf"/>
</dbReference>
<organism evidence="2 3">
    <name type="scientific">Saprolegnia parasitica (strain CBS 223.65)</name>
    <dbReference type="NCBI Taxonomy" id="695850"/>
    <lineage>
        <taxon>Eukaryota</taxon>
        <taxon>Sar</taxon>
        <taxon>Stramenopiles</taxon>
        <taxon>Oomycota</taxon>
        <taxon>Saprolegniomycetes</taxon>
        <taxon>Saprolegniales</taxon>
        <taxon>Saprolegniaceae</taxon>
        <taxon>Saprolegnia</taxon>
    </lineage>
</organism>
<dbReference type="CDD" id="cd17039">
    <property type="entry name" value="Ubl_ubiquitin_like"/>
    <property type="match status" value="1"/>
</dbReference>
<dbReference type="PROSITE" id="PS50053">
    <property type="entry name" value="UBIQUITIN_2"/>
    <property type="match status" value="1"/>
</dbReference>
<name>A0A067BW71_SAPPC</name>
<dbReference type="Proteomes" id="UP000030745">
    <property type="component" value="Unassembled WGS sequence"/>
</dbReference>
<evidence type="ECO:0000313" key="2">
    <source>
        <dbReference type="EMBL" id="KDO18541.1"/>
    </source>
</evidence>
<dbReference type="RefSeq" id="XP_012210749.1">
    <property type="nucleotide sequence ID" value="XM_012355359.1"/>
</dbReference>
<keyword evidence="3" id="KW-1185">Reference proteome</keyword>
<proteinExistence type="predicted"/>
<dbReference type="EMBL" id="KK583421">
    <property type="protein sequence ID" value="KDO18541.1"/>
    <property type="molecule type" value="Genomic_DNA"/>
</dbReference>
<evidence type="ECO:0000259" key="1">
    <source>
        <dbReference type="PROSITE" id="PS50053"/>
    </source>
</evidence>
<dbReference type="VEuPathDB" id="FungiDB:SPRG_16090"/>
<dbReference type="Gene3D" id="3.10.20.90">
    <property type="entry name" value="Phosphatidylinositol 3-kinase Catalytic Subunit, Chain A, domain 1"/>
    <property type="match status" value="1"/>
</dbReference>
<dbReference type="KEGG" id="spar:SPRG_16090"/>
<reference evidence="2 3" key="1">
    <citation type="journal article" date="2013" name="PLoS Genet.">
        <title>Distinctive expansion of potential virulence genes in the genome of the oomycete fish pathogen Saprolegnia parasitica.</title>
        <authorList>
            <person name="Jiang R.H."/>
            <person name="de Bruijn I."/>
            <person name="Haas B.J."/>
            <person name="Belmonte R."/>
            <person name="Lobach L."/>
            <person name="Christie J."/>
            <person name="van den Ackerveken G."/>
            <person name="Bottin A."/>
            <person name="Bulone V."/>
            <person name="Diaz-Moreno S.M."/>
            <person name="Dumas B."/>
            <person name="Fan L."/>
            <person name="Gaulin E."/>
            <person name="Govers F."/>
            <person name="Grenville-Briggs L.J."/>
            <person name="Horner N.R."/>
            <person name="Levin J.Z."/>
            <person name="Mammella M."/>
            <person name="Meijer H.J."/>
            <person name="Morris P."/>
            <person name="Nusbaum C."/>
            <person name="Oome S."/>
            <person name="Phillips A.J."/>
            <person name="van Rooyen D."/>
            <person name="Rzeszutek E."/>
            <person name="Saraiva M."/>
            <person name="Secombes C.J."/>
            <person name="Seidl M.F."/>
            <person name="Snel B."/>
            <person name="Stassen J.H."/>
            <person name="Sykes S."/>
            <person name="Tripathy S."/>
            <person name="van den Berg H."/>
            <person name="Vega-Arreguin J.C."/>
            <person name="Wawra S."/>
            <person name="Young S.K."/>
            <person name="Zeng Q."/>
            <person name="Dieguez-Uribeondo J."/>
            <person name="Russ C."/>
            <person name="Tyler B.M."/>
            <person name="van West P."/>
        </authorList>
    </citation>
    <scope>NUCLEOTIDE SEQUENCE [LARGE SCALE GENOMIC DNA]</scope>
    <source>
        <strain evidence="2 3">CBS 223.65</strain>
    </source>
</reference>
<dbReference type="InterPro" id="IPR000626">
    <property type="entry name" value="Ubiquitin-like_dom"/>
</dbReference>
<evidence type="ECO:0000313" key="3">
    <source>
        <dbReference type="Proteomes" id="UP000030745"/>
    </source>
</evidence>